<feature type="domain" description="Protein kinase" evidence="7">
    <location>
        <begin position="6"/>
        <end position="281"/>
    </location>
</feature>
<sequence>MIDNTFQLKELLGIGGSSKVYNSISDEGQEYAIKIVRKDKGYSEEMSKKIVENEHFLSLKLGQHPNLVNILGYNTEGRAQLADGVHSINYLLMEKCQNGALSSIIRQTGPLEEDISKFIILQLCSAVKFIHENFVHMDIKLENILLDDYFNVKLADLGTFVDVSDTMGYTDKRRGTLHYMAPEVLNMKQSDSINGRLSDIYSLGVCLHLLLTGEFPDKKQFSDELSVETESSEELINEPQKHEKGMVNFLSDDARDLLSKMLSEDPFFRIDMDNILNHPWLTDSSSQDIQEKVFLEMKARSDYISSIRDE</sequence>
<dbReference type="InterPro" id="IPR000719">
    <property type="entry name" value="Prot_kinase_dom"/>
</dbReference>
<protein>
    <recommendedName>
        <fullName evidence="7">Protein kinase domain-containing protein</fullName>
    </recommendedName>
</protein>
<dbReference type="Gene3D" id="1.10.510.10">
    <property type="entry name" value="Transferase(Phosphotransferase) domain 1"/>
    <property type="match status" value="1"/>
</dbReference>
<evidence type="ECO:0000259" key="7">
    <source>
        <dbReference type="PROSITE" id="PS50011"/>
    </source>
</evidence>
<dbReference type="Pfam" id="PF00069">
    <property type="entry name" value="Pkinase"/>
    <property type="match status" value="1"/>
</dbReference>
<dbReference type="GO" id="GO:0016020">
    <property type="term" value="C:membrane"/>
    <property type="evidence" value="ECO:0007669"/>
    <property type="project" value="TreeGrafter"/>
</dbReference>
<dbReference type="PROSITE" id="PS50011">
    <property type="entry name" value="PROTEIN_KINASE_DOM"/>
    <property type="match status" value="1"/>
</dbReference>
<dbReference type="PANTHER" id="PTHR24348:SF22">
    <property type="entry name" value="NON-SPECIFIC SERINE_THREONINE PROTEIN KINASE"/>
    <property type="match status" value="1"/>
</dbReference>
<comment type="similarity">
    <text evidence="6">Belongs to the protein kinase superfamily.</text>
</comment>
<proteinExistence type="inferred from homology"/>
<dbReference type="InterPro" id="IPR011009">
    <property type="entry name" value="Kinase-like_dom_sf"/>
</dbReference>
<evidence type="ECO:0000256" key="6">
    <source>
        <dbReference type="RuleBase" id="RU000304"/>
    </source>
</evidence>
<evidence type="ECO:0000256" key="5">
    <source>
        <dbReference type="PROSITE-ProRule" id="PRU10141"/>
    </source>
</evidence>
<evidence type="ECO:0000313" key="8">
    <source>
        <dbReference type="EMBL" id="CAI2372611.1"/>
    </source>
</evidence>
<keyword evidence="2 5" id="KW-0547">Nucleotide-binding</keyword>
<evidence type="ECO:0000256" key="4">
    <source>
        <dbReference type="ARBA" id="ARBA00022840"/>
    </source>
</evidence>
<keyword evidence="6" id="KW-0723">Serine/threonine-protein kinase</keyword>
<gene>
    <name evidence="8" type="ORF">ECRASSUSDP1_LOCUS13942</name>
</gene>
<feature type="binding site" evidence="5">
    <location>
        <position position="38"/>
    </location>
    <ligand>
        <name>ATP</name>
        <dbReference type="ChEBI" id="CHEBI:30616"/>
    </ligand>
</feature>
<dbReference type="GO" id="GO:0005524">
    <property type="term" value="F:ATP binding"/>
    <property type="evidence" value="ECO:0007669"/>
    <property type="project" value="UniProtKB-UniRule"/>
</dbReference>
<dbReference type="AlphaFoldDB" id="A0AAD1XH53"/>
<dbReference type="Proteomes" id="UP001295684">
    <property type="component" value="Unassembled WGS sequence"/>
</dbReference>
<organism evidence="8 9">
    <name type="scientific">Euplotes crassus</name>
    <dbReference type="NCBI Taxonomy" id="5936"/>
    <lineage>
        <taxon>Eukaryota</taxon>
        <taxon>Sar</taxon>
        <taxon>Alveolata</taxon>
        <taxon>Ciliophora</taxon>
        <taxon>Intramacronucleata</taxon>
        <taxon>Spirotrichea</taxon>
        <taxon>Hypotrichia</taxon>
        <taxon>Euplotida</taxon>
        <taxon>Euplotidae</taxon>
        <taxon>Moneuplotes</taxon>
    </lineage>
</organism>
<accession>A0AAD1XH53</accession>
<dbReference type="GO" id="GO:0005829">
    <property type="term" value="C:cytosol"/>
    <property type="evidence" value="ECO:0007669"/>
    <property type="project" value="TreeGrafter"/>
</dbReference>
<dbReference type="GO" id="GO:0000407">
    <property type="term" value="C:phagophore assembly site"/>
    <property type="evidence" value="ECO:0007669"/>
    <property type="project" value="TreeGrafter"/>
</dbReference>
<dbReference type="GO" id="GO:0000045">
    <property type="term" value="P:autophagosome assembly"/>
    <property type="evidence" value="ECO:0007669"/>
    <property type="project" value="TreeGrafter"/>
</dbReference>
<keyword evidence="3" id="KW-0418">Kinase</keyword>
<evidence type="ECO:0000313" key="9">
    <source>
        <dbReference type="Proteomes" id="UP001295684"/>
    </source>
</evidence>
<keyword evidence="9" id="KW-1185">Reference proteome</keyword>
<dbReference type="GO" id="GO:0010506">
    <property type="term" value="P:regulation of autophagy"/>
    <property type="evidence" value="ECO:0007669"/>
    <property type="project" value="InterPro"/>
</dbReference>
<name>A0AAD1XH53_EUPCR</name>
<dbReference type="PANTHER" id="PTHR24348">
    <property type="entry name" value="SERINE/THREONINE-PROTEIN KINASE UNC-51-RELATED"/>
    <property type="match status" value="1"/>
</dbReference>
<dbReference type="EMBL" id="CAMPGE010013903">
    <property type="protein sequence ID" value="CAI2372611.1"/>
    <property type="molecule type" value="Genomic_DNA"/>
</dbReference>
<reference evidence="8" key="1">
    <citation type="submission" date="2023-07" db="EMBL/GenBank/DDBJ databases">
        <authorList>
            <consortium name="AG Swart"/>
            <person name="Singh M."/>
            <person name="Singh A."/>
            <person name="Seah K."/>
            <person name="Emmerich C."/>
        </authorList>
    </citation>
    <scope>NUCLEOTIDE SEQUENCE</scope>
    <source>
        <strain evidence="8">DP1</strain>
    </source>
</reference>
<dbReference type="GO" id="GO:0005776">
    <property type="term" value="C:autophagosome"/>
    <property type="evidence" value="ECO:0007669"/>
    <property type="project" value="TreeGrafter"/>
</dbReference>
<evidence type="ECO:0000256" key="2">
    <source>
        <dbReference type="ARBA" id="ARBA00022741"/>
    </source>
</evidence>
<keyword evidence="1" id="KW-0808">Transferase</keyword>
<dbReference type="InterPro" id="IPR017441">
    <property type="entry name" value="Protein_kinase_ATP_BS"/>
</dbReference>
<dbReference type="PROSITE" id="PS00107">
    <property type="entry name" value="PROTEIN_KINASE_ATP"/>
    <property type="match status" value="1"/>
</dbReference>
<evidence type="ECO:0000256" key="3">
    <source>
        <dbReference type="ARBA" id="ARBA00022777"/>
    </source>
</evidence>
<comment type="caution">
    <text evidence="8">The sequence shown here is derived from an EMBL/GenBank/DDBJ whole genome shotgun (WGS) entry which is preliminary data.</text>
</comment>
<dbReference type="InterPro" id="IPR008271">
    <property type="entry name" value="Ser/Thr_kinase_AS"/>
</dbReference>
<keyword evidence="4 5" id="KW-0067">ATP-binding</keyword>
<dbReference type="InterPro" id="IPR045269">
    <property type="entry name" value="Atg1-like"/>
</dbReference>
<dbReference type="PROSITE" id="PS00108">
    <property type="entry name" value="PROTEIN_KINASE_ST"/>
    <property type="match status" value="1"/>
</dbReference>
<dbReference type="GO" id="GO:0004674">
    <property type="term" value="F:protein serine/threonine kinase activity"/>
    <property type="evidence" value="ECO:0007669"/>
    <property type="project" value="UniProtKB-KW"/>
</dbReference>
<dbReference type="SMART" id="SM00220">
    <property type="entry name" value="S_TKc"/>
    <property type="match status" value="1"/>
</dbReference>
<evidence type="ECO:0000256" key="1">
    <source>
        <dbReference type="ARBA" id="ARBA00022679"/>
    </source>
</evidence>
<dbReference type="SUPFAM" id="SSF56112">
    <property type="entry name" value="Protein kinase-like (PK-like)"/>
    <property type="match status" value="1"/>
</dbReference>